<evidence type="ECO:0000313" key="2">
    <source>
        <dbReference type="Proteomes" id="UP000232784"/>
    </source>
</evidence>
<protein>
    <submittedName>
        <fullName evidence="1">Orf26</fullName>
    </submittedName>
</protein>
<sequence length="69" mass="8067">MHNTYQHMILTKLTLYNTYQINTHHYLPILTKPTITNTYHYLPIQHLPLLTNPRQVKVEHIGAVVCSVS</sequence>
<name>Q8JKT5_9VIRU</name>
<accession>Q8JKT5</accession>
<reference evidence="1 2" key="1">
    <citation type="journal article" date="2002" name="J. Virol.">
        <title>Analysis of the complete genome sequence of the Hz-1 virus suggests that it is related to members of the Baculoviridae.</title>
        <authorList>
            <person name="Cheng C.H."/>
            <person name="Liu S.M."/>
            <person name="Chow T.Y."/>
            <person name="Hsiao Y.Y."/>
            <person name="Wang D.P."/>
            <person name="Huang J.J."/>
            <person name="Chen H.H."/>
        </authorList>
    </citation>
    <scope>NUCLEOTIDE SEQUENCE [LARGE SCALE GENOMIC DNA]</scope>
</reference>
<dbReference type="Proteomes" id="UP000232784">
    <property type="component" value="Segment"/>
</dbReference>
<dbReference type="KEGG" id="vg:955139"/>
<proteinExistence type="predicted"/>
<gene>
    <name evidence="1" type="primary">orf26</name>
</gene>
<organism evidence="1 2">
    <name type="scientific">Heliothis zea nudivirus 1</name>
    <dbReference type="NCBI Taxonomy" id="3116536"/>
    <lineage>
        <taxon>Viruses</taxon>
        <taxon>Viruses incertae sedis</taxon>
        <taxon>Naldaviricetes</taxon>
        <taxon>Lefavirales</taxon>
        <taxon>Nudiviridae</taxon>
        <taxon>Betanudivirus</taxon>
        <taxon>Betanudivirus hezeae</taxon>
    </lineage>
</organism>
<keyword evidence="2" id="KW-1185">Reference proteome</keyword>
<dbReference type="EMBL" id="AF451898">
    <property type="protein sequence ID" value="AAN04321.1"/>
    <property type="molecule type" value="Genomic_DNA"/>
</dbReference>
<evidence type="ECO:0000313" key="1">
    <source>
        <dbReference type="EMBL" id="AAN04321.1"/>
    </source>
</evidence>